<dbReference type="Proteomes" id="UP000002195">
    <property type="component" value="Unassembled WGS sequence"/>
</dbReference>
<dbReference type="InterPro" id="IPR036140">
    <property type="entry name" value="PFN_sf"/>
</dbReference>
<dbReference type="VEuPathDB" id="AmoebaDB:DDB_G0282257"/>
<dbReference type="RefSeq" id="XP_640313.1">
    <property type="nucleotide sequence ID" value="XM_635221.1"/>
</dbReference>
<dbReference type="KEGG" id="ddi:DDB_G0282257"/>
<protein>
    <submittedName>
        <fullName evidence="1">Uncharacterized protein</fullName>
    </submittedName>
</protein>
<keyword evidence="2" id="KW-1185">Reference proteome</keyword>
<dbReference type="STRING" id="44689.Q54SS2"/>
<dbReference type="GO" id="GO:0003785">
    <property type="term" value="F:actin monomer binding"/>
    <property type="evidence" value="ECO:0000318"/>
    <property type="project" value="GO_Central"/>
</dbReference>
<dbReference type="EMBL" id="AAFI02000046">
    <property type="protein sequence ID" value="EAL66334.1"/>
    <property type="molecule type" value="Genomic_DNA"/>
</dbReference>
<dbReference type="GO" id="GO:0005938">
    <property type="term" value="C:cell cortex"/>
    <property type="evidence" value="ECO:0000318"/>
    <property type="project" value="GO_Central"/>
</dbReference>
<dbReference type="AlphaFoldDB" id="Q54SS2"/>
<organism evidence="1 2">
    <name type="scientific">Dictyostelium discoideum</name>
    <name type="common">Social amoeba</name>
    <dbReference type="NCBI Taxonomy" id="44689"/>
    <lineage>
        <taxon>Eukaryota</taxon>
        <taxon>Amoebozoa</taxon>
        <taxon>Evosea</taxon>
        <taxon>Eumycetozoa</taxon>
        <taxon>Dictyostelia</taxon>
        <taxon>Dictyosteliales</taxon>
        <taxon>Dictyosteliaceae</taxon>
        <taxon>Dictyostelium</taxon>
    </lineage>
</organism>
<sequence length="200" mass="22782">MTFLSKKPQIFKNIEKDINKIKFKKSNKIKSDCNNSNNKNGLIECISTLEDDNPWDVYTKIMKEEGFLKSCILDLNDGEVNSSSGASPLNVAYQEYQEIKNILEGNNSIYINCDSTRFFISNSNDIMITGISSNSLSFILRRTANKCIIGIFQPSTILVDHAHCKVSDIYNKITNFDKNERITNLIFSFSEDSIKNILCY</sequence>
<gene>
    <name evidence="1" type="ORF">DDB_G0282257</name>
</gene>
<dbReference type="FunCoup" id="Q54SS2">
    <property type="interactions" value="707"/>
</dbReference>
<name>Q54SS2_DICDI</name>
<dbReference type="SUPFAM" id="SSF55770">
    <property type="entry name" value="Profilin (actin-binding protein)"/>
    <property type="match status" value="1"/>
</dbReference>
<proteinExistence type="predicted"/>
<accession>Q54SS2</accession>
<dbReference type="dictyBase" id="DDB_G0282257"/>
<dbReference type="InParanoid" id="Q54SS2"/>
<comment type="caution">
    <text evidence="1">The sequence shown here is derived from an EMBL/GenBank/DDBJ whole genome shotgun (WGS) entry which is preliminary data.</text>
</comment>
<evidence type="ECO:0000313" key="2">
    <source>
        <dbReference type="Proteomes" id="UP000002195"/>
    </source>
</evidence>
<dbReference type="HOGENOM" id="CLU_1368439_0_0_1"/>
<dbReference type="PaxDb" id="44689-DDB0205300"/>
<evidence type="ECO:0000313" key="1">
    <source>
        <dbReference type="EMBL" id="EAL66334.1"/>
    </source>
</evidence>
<dbReference type="SMR" id="Q54SS2"/>
<reference evidence="1 2" key="1">
    <citation type="journal article" date="2005" name="Nature">
        <title>The genome of the social amoeba Dictyostelium discoideum.</title>
        <authorList>
            <consortium name="The Dictyostelium discoideum Sequencing Consortium"/>
            <person name="Eichinger L."/>
            <person name="Pachebat J.A."/>
            <person name="Glockner G."/>
            <person name="Rajandream M.A."/>
            <person name="Sucgang R."/>
            <person name="Berriman M."/>
            <person name="Song J."/>
            <person name="Olsen R."/>
            <person name="Szafranski K."/>
            <person name="Xu Q."/>
            <person name="Tunggal B."/>
            <person name="Kummerfeld S."/>
            <person name="Madera M."/>
            <person name="Konfortov B.A."/>
            <person name="Rivero F."/>
            <person name="Bankier A.T."/>
            <person name="Lehmann R."/>
            <person name="Hamlin N."/>
            <person name="Davies R."/>
            <person name="Gaudet P."/>
            <person name="Fey P."/>
            <person name="Pilcher K."/>
            <person name="Chen G."/>
            <person name="Saunders D."/>
            <person name="Sodergren E."/>
            <person name="Davis P."/>
            <person name="Kerhornou A."/>
            <person name="Nie X."/>
            <person name="Hall N."/>
            <person name="Anjard C."/>
            <person name="Hemphill L."/>
            <person name="Bason N."/>
            <person name="Farbrother P."/>
            <person name="Desany B."/>
            <person name="Just E."/>
            <person name="Morio T."/>
            <person name="Rost R."/>
            <person name="Churcher C."/>
            <person name="Cooper J."/>
            <person name="Haydock S."/>
            <person name="van Driessche N."/>
            <person name="Cronin A."/>
            <person name="Goodhead I."/>
            <person name="Muzny D."/>
            <person name="Mourier T."/>
            <person name="Pain A."/>
            <person name="Lu M."/>
            <person name="Harper D."/>
            <person name="Lindsay R."/>
            <person name="Hauser H."/>
            <person name="James K."/>
            <person name="Quiles M."/>
            <person name="Madan Babu M."/>
            <person name="Saito T."/>
            <person name="Buchrieser C."/>
            <person name="Wardroper A."/>
            <person name="Felder M."/>
            <person name="Thangavelu M."/>
            <person name="Johnson D."/>
            <person name="Knights A."/>
            <person name="Loulseged H."/>
            <person name="Mungall K."/>
            <person name="Oliver K."/>
            <person name="Price C."/>
            <person name="Quail M.A."/>
            <person name="Urushihara H."/>
            <person name="Hernandez J."/>
            <person name="Rabbinowitsch E."/>
            <person name="Steffen D."/>
            <person name="Sanders M."/>
            <person name="Ma J."/>
            <person name="Kohara Y."/>
            <person name="Sharp S."/>
            <person name="Simmonds M."/>
            <person name="Spiegler S."/>
            <person name="Tivey A."/>
            <person name="Sugano S."/>
            <person name="White B."/>
            <person name="Walker D."/>
            <person name="Woodward J."/>
            <person name="Winckler T."/>
            <person name="Tanaka Y."/>
            <person name="Shaulsky G."/>
            <person name="Schleicher M."/>
            <person name="Weinstock G."/>
            <person name="Rosenthal A."/>
            <person name="Cox E.C."/>
            <person name="Chisholm R.L."/>
            <person name="Gibbs R."/>
            <person name="Loomis W.F."/>
            <person name="Platzer M."/>
            <person name="Kay R.R."/>
            <person name="Williams J."/>
            <person name="Dear P.H."/>
            <person name="Noegel A.A."/>
            <person name="Barrell B."/>
            <person name="Kuspa A."/>
        </authorList>
    </citation>
    <scope>NUCLEOTIDE SEQUENCE [LARGE SCALE GENOMIC DNA]</scope>
    <source>
        <strain evidence="1 2">AX4</strain>
    </source>
</reference>
<dbReference type="PhylomeDB" id="Q54SS2"/>
<dbReference type="GeneID" id="8623489"/>